<evidence type="ECO:0000256" key="1">
    <source>
        <dbReference type="ARBA" id="ARBA00005437"/>
    </source>
</evidence>
<dbReference type="InterPro" id="IPR038595">
    <property type="entry name" value="LOR_sf"/>
</dbReference>
<evidence type="ECO:0000313" key="3">
    <source>
        <dbReference type="Proteomes" id="UP001519272"/>
    </source>
</evidence>
<protein>
    <submittedName>
        <fullName evidence="2">Uncharacterized protein YxjI</fullName>
    </submittedName>
</protein>
<dbReference type="InterPro" id="IPR025659">
    <property type="entry name" value="Tubby-like_C"/>
</dbReference>
<organism evidence="2 3">
    <name type="scientific">Paenibacillus turicensis</name>
    <dbReference type="NCBI Taxonomy" id="160487"/>
    <lineage>
        <taxon>Bacteria</taxon>
        <taxon>Bacillati</taxon>
        <taxon>Bacillota</taxon>
        <taxon>Bacilli</taxon>
        <taxon>Bacillales</taxon>
        <taxon>Paenibacillaceae</taxon>
        <taxon>Paenibacillus</taxon>
    </lineage>
</organism>
<dbReference type="RefSeq" id="WP_210089722.1">
    <property type="nucleotide sequence ID" value="NZ_JAGGKG010000013.1"/>
</dbReference>
<evidence type="ECO:0000313" key="2">
    <source>
        <dbReference type="EMBL" id="MBP1906111.1"/>
    </source>
</evidence>
<dbReference type="Pfam" id="PF04525">
    <property type="entry name" value="LOR"/>
    <property type="match status" value="1"/>
</dbReference>
<dbReference type="SUPFAM" id="SSF54518">
    <property type="entry name" value="Tubby C-terminal domain-like"/>
    <property type="match status" value="1"/>
</dbReference>
<proteinExistence type="inferred from homology"/>
<reference evidence="2 3" key="1">
    <citation type="submission" date="2021-03" db="EMBL/GenBank/DDBJ databases">
        <title>Genomic Encyclopedia of Type Strains, Phase IV (KMG-IV): sequencing the most valuable type-strain genomes for metagenomic binning, comparative biology and taxonomic classification.</title>
        <authorList>
            <person name="Goeker M."/>
        </authorList>
    </citation>
    <scope>NUCLEOTIDE SEQUENCE [LARGE SCALE GENOMIC DNA]</scope>
    <source>
        <strain evidence="2 3">DSM 14349</strain>
    </source>
</reference>
<accession>A0ABS4FU55</accession>
<dbReference type="Proteomes" id="UP001519272">
    <property type="component" value="Unassembled WGS sequence"/>
</dbReference>
<sequence>MKTLYVKQKLFSLGEKFTVMDESQEPCYFVEGSFMKIPKSFTITNTQGYEVAEITKKVFSFLPKFYINSHGQEIGMIEKEFSFFKARYNIYAAGLEVQGNWWDMEFSVSRGGQMIASIEKEWFKIADTYTISILDEQYEELIIALVIAIDCVKADEHSSHSSSSS</sequence>
<dbReference type="EMBL" id="JAGGKG010000013">
    <property type="protein sequence ID" value="MBP1906111.1"/>
    <property type="molecule type" value="Genomic_DNA"/>
</dbReference>
<gene>
    <name evidence="2" type="ORF">J2Z32_002760</name>
</gene>
<keyword evidence="3" id="KW-1185">Reference proteome</keyword>
<name>A0ABS4FU55_9BACL</name>
<dbReference type="Gene3D" id="2.40.160.200">
    <property type="entry name" value="LURP1-related"/>
    <property type="match status" value="1"/>
</dbReference>
<comment type="similarity">
    <text evidence="1">Belongs to the LOR family.</text>
</comment>
<dbReference type="InterPro" id="IPR007612">
    <property type="entry name" value="LOR"/>
</dbReference>
<comment type="caution">
    <text evidence="2">The sequence shown here is derived from an EMBL/GenBank/DDBJ whole genome shotgun (WGS) entry which is preliminary data.</text>
</comment>